<comment type="caution">
    <text evidence="2">The sequence shown here is derived from an EMBL/GenBank/DDBJ whole genome shotgun (WGS) entry which is preliminary data.</text>
</comment>
<name>A0A9P6W9Q4_RHOMI</name>
<dbReference type="InterPro" id="IPR019349">
    <property type="entry name" value="Ribosomal_mS35_mit"/>
</dbReference>
<proteinExistence type="predicted"/>
<evidence type="ECO:0000259" key="1">
    <source>
        <dbReference type="Pfam" id="PF10213"/>
    </source>
</evidence>
<organism evidence="2 3">
    <name type="scientific">Rhodotorula mucilaginosa</name>
    <name type="common">Yeast</name>
    <name type="synonym">Rhodotorula rubra</name>
    <dbReference type="NCBI Taxonomy" id="5537"/>
    <lineage>
        <taxon>Eukaryota</taxon>
        <taxon>Fungi</taxon>
        <taxon>Dikarya</taxon>
        <taxon>Basidiomycota</taxon>
        <taxon>Pucciniomycotina</taxon>
        <taxon>Microbotryomycetes</taxon>
        <taxon>Sporidiobolales</taxon>
        <taxon>Sporidiobolaceae</taxon>
        <taxon>Rhodotorula</taxon>
    </lineage>
</organism>
<dbReference type="Pfam" id="PF10213">
    <property type="entry name" value="MRP-S28"/>
    <property type="match status" value="1"/>
</dbReference>
<protein>
    <recommendedName>
        <fullName evidence="1">Small ribosomal subunit protein mS35 mitochondrial conserved domain-containing protein</fullName>
    </recommendedName>
</protein>
<gene>
    <name evidence="2" type="ORF">C6P46_004244</name>
</gene>
<dbReference type="GO" id="GO:0003735">
    <property type="term" value="F:structural constituent of ribosome"/>
    <property type="evidence" value="ECO:0007669"/>
    <property type="project" value="InterPro"/>
</dbReference>
<evidence type="ECO:0000313" key="2">
    <source>
        <dbReference type="EMBL" id="KAG0666578.1"/>
    </source>
</evidence>
<dbReference type="GO" id="GO:0032543">
    <property type="term" value="P:mitochondrial translation"/>
    <property type="evidence" value="ECO:0007669"/>
    <property type="project" value="InterPro"/>
</dbReference>
<accession>A0A9P6W9Q4</accession>
<dbReference type="EMBL" id="PUHQ01000004">
    <property type="protein sequence ID" value="KAG0666578.1"/>
    <property type="molecule type" value="Genomic_DNA"/>
</dbReference>
<sequence length="248" mass="28027">MNPNFLLSVENVLSVASRGARNAVKEKHPLDMTANMTQPFEFGLTRPTILKMEKQRQLLHYLRLEQMQFKDLVAFRKPFTPPSAREVIQVRHQHYQGEDHPAARKVVLTVPVASLPLKTPAAVHKLQLLAGARWEPPVPEALRLKSFKGKERSLAPEGKEDQGTLKIACELFPASRMNEKWCSDTLDKLLAEANNAKDTFADVPLDLRQARAKLLKSRKLRRNISLAQFPKEWLPAQAQAKSRTSGKA</sequence>
<dbReference type="OrthoDB" id="283424at2759"/>
<dbReference type="AlphaFoldDB" id="A0A9P6W9Q4"/>
<keyword evidence="3" id="KW-1185">Reference proteome</keyword>
<dbReference type="PANTHER" id="PTHR13490:SF0">
    <property type="entry name" value="SMALL RIBOSOMAL SUBUNIT PROTEIN MS35"/>
    <property type="match status" value="1"/>
</dbReference>
<dbReference type="InterPro" id="IPR039848">
    <property type="entry name" value="Ribosomal_mS35_mt"/>
</dbReference>
<dbReference type="PANTHER" id="PTHR13490">
    <property type="entry name" value="MITOCHONDRIAL 28S RIBOSOMAL PROTEIN S28"/>
    <property type="match status" value="1"/>
</dbReference>
<evidence type="ECO:0000313" key="3">
    <source>
        <dbReference type="Proteomes" id="UP000777482"/>
    </source>
</evidence>
<reference evidence="2 3" key="1">
    <citation type="submission" date="2020-11" db="EMBL/GenBank/DDBJ databases">
        <title>Kefir isolates.</title>
        <authorList>
            <person name="Marcisauskas S."/>
            <person name="Kim Y."/>
            <person name="Blasche S."/>
        </authorList>
    </citation>
    <scope>NUCLEOTIDE SEQUENCE [LARGE SCALE GENOMIC DNA]</scope>
    <source>
        <strain evidence="2 3">KR</strain>
    </source>
</reference>
<dbReference type="Proteomes" id="UP000777482">
    <property type="component" value="Unassembled WGS sequence"/>
</dbReference>
<feature type="domain" description="Small ribosomal subunit protein mS35 mitochondrial conserved" evidence="1">
    <location>
        <begin position="78"/>
        <end position="233"/>
    </location>
</feature>
<dbReference type="GO" id="GO:0005763">
    <property type="term" value="C:mitochondrial small ribosomal subunit"/>
    <property type="evidence" value="ECO:0007669"/>
    <property type="project" value="TreeGrafter"/>
</dbReference>